<feature type="transmembrane region" description="Helical" evidence="1">
    <location>
        <begin position="162"/>
        <end position="182"/>
    </location>
</feature>
<dbReference type="KEGG" id="bpb:bpr_II413"/>
<feature type="transmembrane region" description="Helical" evidence="1">
    <location>
        <begin position="188"/>
        <end position="215"/>
    </location>
</feature>
<feature type="transmembrane region" description="Helical" evidence="1">
    <location>
        <begin position="265"/>
        <end position="283"/>
    </location>
</feature>
<feature type="transmembrane region" description="Helical" evidence="1">
    <location>
        <begin position="91"/>
        <end position="116"/>
    </location>
</feature>
<evidence type="ECO:0000259" key="2">
    <source>
        <dbReference type="Pfam" id="PF02517"/>
    </source>
</evidence>
<keyword evidence="3" id="KW-0378">Hydrolase</keyword>
<dbReference type="EMBL" id="CP001812">
    <property type="protein sequence ID" value="ADL36350.1"/>
    <property type="molecule type" value="Genomic_DNA"/>
</dbReference>
<feature type="transmembrane region" description="Helical" evidence="1">
    <location>
        <begin position="20"/>
        <end position="45"/>
    </location>
</feature>
<proteinExistence type="predicted"/>
<dbReference type="GO" id="GO:0080120">
    <property type="term" value="P:CAAX-box protein maturation"/>
    <property type="evidence" value="ECO:0007669"/>
    <property type="project" value="UniProtKB-ARBA"/>
</dbReference>
<dbReference type="PANTHER" id="PTHR39430:SF1">
    <property type="entry name" value="PROTEASE"/>
    <property type="match status" value="1"/>
</dbReference>
<evidence type="ECO:0000313" key="4">
    <source>
        <dbReference type="Proteomes" id="UP000001299"/>
    </source>
</evidence>
<feature type="transmembrane region" description="Helical" evidence="1">
    <location>
        <begin position="227"/>
        <end position="245"/>
    </location>
</feature>
<dbReference type="GO" id="GO:0004175">
    <property type="term" value="F:endopeptidase activity"/>
    <property type="evidence" value="ECO:0007669"/>
    <property type="project" value="UniProtKB-ARBA"/>
</dbReference>
<dbReference type="AlphaFoldDB" id="E0S4L8"/>
<reference evidence="3 4" key="1">
    <citation type="journal article" date="2010" name="PLoS ONE">
        <title>The glycobiome of the rumen bacterium Butyrivibrio proteoclasticus B316(T) highlights adaptation to a polysaccharide-rich environment.</title>
        <authorList>
            <person name="Kelly W.J."/>
            <person name="Leahy S.C."/>
            <person name="Altermann E."/>
            <person name="Yeoman C.J."/>
            <person name="Dunne J.C."/>
            <person name="Kong Z."/>
            <person name="Pacheco D.M."/>
            <person name="Li D."/>
            <person name="Noel S.J."/>
            <person name="Moon C.D."/>
            <person name="Cookson A.L."/>
            <person name="Attwood G.T."/>
        </authorList>
    </citation>
    <scope>NUCLEOTIDE SEQUENCE [LARGE SCALE GENOMIC DNA]</scope>
    <source>
        <strain evidence="4">ATCC 51982 / DSM 14932 / B316</strain>
        <plasmid evidence="4">Plasmid pCY360</plasmid>
    </source>
</reference>
<dbReference type="InterPro" id="IPR003675">
    <property type="entry name" value="Rce1/LyrA-like_dom"/>
</dbReference>
<organism evidence="3 4">
    <name type="scientific">Butyrivibrio proteoclasticus (strain ATCC 51982 / DSM 14932 / B316)</name>
    <name type="common">Clostridium proteoclasticum</name>
    <dbReference type="NCBI Taxonomy" id="515622"/>
    <lineage>
        <taxon>Bacteria</taxon>
        <taxon>Bacillati</taxon>
        <taxon>Bacillota</taxon>
        <taxon>Clostridia</taxon>
        <taxon>Lachnospirales</taxon>
        <taxon>Lachnospiraceae</taxon>
        <taxon>Butyrivibrio</taxon>
    </lineage>
</organism>
<keyword evidence="1" id="KW-0812">Transmembrane</keyword>
<dbReference type="GO" id="GO:0006508">
    <property type="term" value="P:proteolysis"/>
    <property type="evidence" value="ECO:0007669"/>
    <property type="project" value="UniProtKB-KW"/>
</dbReference>
<keyword evidence="1" id="KW-0472">Membrane</keyword>
<dbReference type="HOGENOM" id="CLU_051806_1_1_9"/>
<feature type="domain" description="CAAX prenyl protease 2/Lysostaphin resistance protein A-like" evidence="2">
    <location>
        <begin position="131"/>
        <end position="223"/>
    </location>
</feature>
<feature type="transmembrane region" description="Helical" evidence="1">
    <location>
        <begin position="51"/>
        <end position="70"/>
    </location>
</feature>
<keyword evidence="4" id="KW-1185">Reference proteome</keyword>
<keyword evidence="3" id="KW-0614">Plasmid</keyword>
<geneLocation type="plasmid" evidence="3 4">
    <name>pCY360</name>
</geneLocation>
<sequence>MKRFHTDEYIWKDSIPIVLIAAFILMFIGQLIGIILTDIIFYAPLKNDTDGFYNVLLMYTSFIGIWMVINKWYEKHDPYAKKALTVKNVRLLSVQILSGLMIGTGLNTVCVMAATLRGDITLIYSSFQPLKLIAVFIAVFIQSSAEELLCRNFIYAKLRHSYKNPLVAIIANSIFFAALHLLNPGAGMMPIIYVFIAGIFFTLIVYYTGGIYCVMAAHAAWNYTQNIIFGLPNSGFTAQFSIFKLDAASARSSATYNTGFGVEGTWFAVILMLASCLAVFRIYSRKEKELSNNGKLSGQHQP</sequence>
<dbReference type="Proteomes" id="UP000001299">
    <property type="component" value="Plasmid pCY360"/>
</dbReference>
<accession>E0S4L8</accession>
<feature type="transmembrane region" description="Helical" evidence="1">
    <location>
        <begin position="122"/>
        <end position="141"/>
    </location>
</feature>
<keyword evidence="3" id="KW-0645">Protease</keyword>
<protein>
    <submittedName>
        <fullName evidence="3">CAAX amino terminal protease family protein</fullName>
    </submittedName>
</protein>
<dbReference type="PANTHER" id="PTHR39430">
    <property type="entry name" value="MEMBRANE-ASSOCIATED PROTEASE-RELATED"/>
    <property type="match status" value="1"/>
</dbReference>
<evidence type="ECO:0000256" key="1">
    <source>
        <dbReference type="SAM" id="Phobius"/>
    </source>
</evidence>
<dbReference type="Pfam" id="PF02517">
    <property type="entry name" value="Rce1-like"/>
    <property type="match status" value="1"/>
</dbReference>
<gene>
    <name evidence="3" type="ordered locus">bpr_II413</name>
</gene>
<evidence type="ECO:0000313" key="3">
    <source>
        <dbReference type="EMBL" id="ADL36350.1"/>
    </source>
</evidence>
<keyword evidence="1" id="KW-1133">Transmembrane helix</keyword>
<dbReference type="RefSeq" id="WP_013282999.1">
    <property type="nucleotide sequence ID" value="NC_014389.1"/>
</dbReference>
<name>E0S4L8_BUTPB</name>